<dbReference type="InterPro" id="IPR018060">
    <property type="entry name" value="HTH_AraC"/>
</dbReference>
<dbReference type="PATRIC" id="fig|28229.4.peg.594"/>
<evidence type="ECO:0000313" key="6">
    <source>
        <dbReference type="Proteomes" id="UP000029843"/>
    </source>
</evidence>
<gene>
    <name evidence="5" type="ORF">ND2E_1590</name>
</gene>
<dbReference type="PANTHER" id="PTHR43280:SF32">
    <property type="entry name" value="TRANSCRIPTIONAL REGULATORY PROTEIN"/>
    <property type="match status" value="1"/>
</dbReference>
<dbReference type="InterPro" id="IPR037923">
    <property type="entry name" value="HTH-like"/>
</dbReference>
<dbReference type="InterPro" id="IPR009057">
    <property type="entry name" value="Homeodomain-like_sf"/>
</dbReference>
<dbReference type="Gene3D" id="1.10.10.60">
    <property type="entry name" value="Homeodomain-like"/>
    <property type="match status" value="1"/>
</dbReference>
<dbReference type="PROSITE" id="PS01124">
    <property type="entry name" value="HTH_ARAC_FAMILY_2"/>
    <property type="match status" value="1"/>
</dbReference>
<proteinExistence type="predicted"/>
<dbReference type="AlphaFoldDB" id="A0A099KV07"/>
<dbReference type="SUPFAM" id="SSF46689">
    <property type="entry name" value="Homeodomain-like"/>
    <property type="match status" value="1"/>
</dbReference>
<feature type="domain" description="HTH araC/xylS-type" evidence="4">
    <location>
        <begin position="190"/>
        <end position="288"/>
    </location>
</feature>
<dbReference type="InterPro" id="IPR003313">
    <property type="entry name" value="AraC-bd"/>
</dbReference>
<keyword evidence="2" id="KW-0238">DNA-binding</keyword>
<dbReference type="EMBL" id="JQED01000005">
    <property type="protein sequence ID" value="KGJ94401.1"/>
    <property type="molecule type" value="Genomic_DNA"/>
</dbReference>
<comment type="caution">
    <text evidence="5">The sequence shown here is derived from an EMBL/GenBank/DDBJ whole genome shotgun (WGS) entry which is preliminary data.</text>
</comment>
<dbReference type="GO" id="GO:0003700">
    <property type="term" value="F:DNA-binding transcription factor activity"/>
    <property type="evidence" value="ECO:0007669"/>
    <property type="project" value="InterPro"/>
</dbReference>
<evidence type="ECO:0000313" key="5">
    <source>
        <dbReference type="EMBL" id="KGJ94401.1"/>
    </source>
</evidence>
<sequence length="291" mass="33782">MSIPKVQFAPKAHKDIGIEIIELSDIYERYNDETENLISMPHRIKFHNFLYITQGNGTHFIDFNTYSIQAGSVVFINKNQVHAFDLINQPQGKLIIFTDEFLDTIFTTIKTPLSAHNYLLSSYSPTFSLSKEIRATCDVLLTEIVNEYQVNKPNLNFLNLIFSAVLTKLSNERPRSYEHYLSETRTEKFMTFIHLLEINYTNTRDAKVYADMLHMTYKSLNQICKLATNKTAKQLIDAYIILEAKRKLSIENIRVQQLADDLGFDEVTNFVKYFKKYTLLTPSQFKKVSKG</sequence>
<organism evidence="5 6">
    <name type="scientific">Colwellia psychrerythraea</name>
    <name type="common">Vibrio psychroerythus</name>
    <dbReference type="NCBI Taxonomy" id="28229"/>
    <lineage>
        <taxon>Bacteria</taxon>
        <taxon>Pseudomonadati</taxon>
        <taxon>Pseudomonadota</taxon>
        <taxon>Gammaproteobacteria</taxon>
        <taxon>Alteromonadales</taxon>
        <taxon>Colwelliaceae</taxon>
        <taxon>Colwellia</taxon>
    </lineage>
</organism>
<dbReference type="OrthoDB" id="9814125at2"/>
<dbReference type="SUPFAM" id="SSF51215">
    <property type="entry name" value="Regulatory protein AraC"/>
    <property type="match status" value="1"/>
</dbReference>
<evidence type="ECO:0000256" key="2">
    <source>
        <dbReference type="ARBA" id="ARBA00023125"/>
    </source>
</evidence>
<dbReference type="InterPro" id="IPR014710">
    <property type="entry name" value="RmlC-like_jellyroll"/>
</dbReference>
<dbReference type="Proteomes" id="UP000029843">
    <property type="component" value="Unassembled WGS sequence"/>
</dbReference>
<reference evidence="5 6" key="1">
    <citation type="submission" date="2014-08" db="EMBL/GenBank/DDBJ databases">
        <title>Genomic and Phenotypic Diversity of Colwellia psychrerythraea strains from Disparate Marine Basins.</title>
        <authorList>
            <person name="Techtmann S.M."/>
            <person name="Stelling S.C."/>
            <person name="Utturkar S.M."/>
            <person name="Alshibli N."/>
            <person name="Harris A."/>
            <person name="Brown S.D."/>
            <person name="Hazen T.C."/>
        </authorList>
    </citation>
    <scope>NUCLEOTIDE SEQUENCE [LARGE SCALE GENOMIC DNA]</scope>
    <source>
        <strain evidence="5 6">ND2E</strain>
    </source>
</reference>
<protein>
    <submittedName>
        <fullName evidence="5">Transcriptional regulator, AraC family</fullName>
    </submittedName>
</protein>
<accession>A0A099KV07</accession>
<evidence type="ECO:0000256" key="3">
    <source>
        <dbReference type="ARBA" id="ARBA00023163"/>
    </source>
</evidence>
<dbReference type="RefSeq" id="WP_033092364.1">
    <property type="nucleotide sequence ID" value="NZ_JQED01000005.1"/>
</dbReference>
<keyword evidence="1" id="KW-0805">Transcription regulation</keyword>
<evidence type="ECO:0000256" key="1">
    <source>
        <dbReference type="ARBA" id="ARBA00023015"/>
    </source>
</evidence>
<evidence type="ECO:0000259" key="4">
    <source>
        <dbReference type="PROSITE" id="PS01124"/>
    </source>
</evidence>
<dbReference type="GO" id="GO:0043565">
    <property type="term" value="F:sequence-specific DNA binding"/>
    <property type="evidence" value="ECO:0007669"/>
    <property type="project" value="InterPro"/>
</dbReference>
<dbReference type="SMART" id="SM00342">
    <property type="entry name" value="HTH_ARAC"/>
    <property type="match status" value="1"/>
</dbReference>
<dbReference type="Pfam" id="PF12833">
    <property type="entry name" value="HTH_18"/>
    <property type="match status" value="1"/>
</dbReference>
<dbReference type="Gene3D" id="2.60.120.10">
    <property type="entry name" value="Jelly Rolls"/>
    <property type="match status" value="1"/>
</dbReference>
<keyword evidence="3" id="KW-0804">Transcription</keyword>
<dbReference type="Pfam" id="PF02311">
    <property type="entry name" value="AraC_binding"/>
    <property type="match status" value="1"/>
</dbReference>
<dbReference type="PANTHER" id="PTHR43280">
    <property type="entry name" value="ARAC-FAMILY TRANSCRIPTIONAL REGULATOR"/>
    <property type="match status" value="1"/>
</dbReference>
<name>A0A099KV07_COLPS</name>